<keyword evidence="1" id="KW-0472">Membrane</keyword>
<feature type="transmembrane region" description="Helical" evidence="1">
    <location>
        <begin position="15"/>
        <end position="48"/>
    </location>
</feature>
<reference evidence="3 4" key="1">
    <citation type="journal article" date="2022" name="Nat. Plants">
        <title>Genomes of leafy and leafless Platanthera orchids illuminate the evolution of mycoheterotrophy.</title>
        <authorList>
            <person name="Li M.H."/>
            <person name="Liu K.W."/>
            <person name="Li Z."/>
            <person name="Lu H.C."/>
            <person name="Ye Q.L."/>
            <person name="Zhang D."/>
            <person name="Wang J.Y."/>
            <person name="Li Y.F."/>
            <person name="Zhong Z.M."/>
            <person name="Liu X."/>
            <person name="Yu X."/>
            <person name="Liu D.K."/>
            <person name="Tu X.D."/>
            <person name="Liu B."/>
            <person name="Hao Y."/>
            <person name="Liao X.Y."/>
            <person name="Jiang Y.T."/>
            <person name="Sun W.H."/>
            <person name="Chen J."/>
            <person name="Chen Y.Q."/>
            <person name="Ai Y."/>
            <person name="Zhai J.W."/>
            <person name="Wu S.S."/>
            <person name="Zhou Z."/>
            <person name="Hsiao Y.Y."/>
            <person name="Wu W.L."/>
            <person name="Chen Y.Y."/>
            <person name="Lin Y.F."/>
            <person name="Hsu J.L."/>
            <person name="Li C.Y."/>
            <person name="Wang Z.W."/>
            <person name="Zhao X."/>
            <person name="Zhong W.Y."/>
            <person name="Ma X.K."/>
            <person name="Ma L."/>
            <person name="Huang J."/>
            <person name="Chen G.Z."/>
            <person name="Huang M.Z."/>
            <person name="Huang L."/>
            <person name="Peng D.H."/>
            <person name="Luo Y.B."/>
            <person name="Zou S.Q."/>
            <person name="Chen S.P."/>
            <person name="Lan S."/>
            <person name="Tsai W.C."/>
            <person name="Van de Peer Y."/>
            <person name="Liu Z.J."/>
        </authorList>
    </citation>
    <scope>NUCLEOTIDE SEQUENCE [LARGE SCALE GENOMIC DNA]</scope>
    <source>
        <strain evidence="3">Lor288</strain>
    </source>
</reference>
<feature type="domain" description="Bulb-type lectin" evidence="2">
    <location>
        <begin position="57"/>
        <end position="168"/>
    </location>
</feature>
<sequence>MASRLFKFNPITQLIYPFIIIIMAIATIHSAVASSVLLGVAVQLLLLVAPANSISTVDTMGPRDTLTAGKSLSAGEYNLTMQEDCNLVLRRGEKVTWESDTAGKGSDCFLYLQRSGLLLIYQKKGGSSIWTSETVQSSAGARFVFVLQPDGNAVVFGKPVWSTAAMGTTNRVRGRE</sequence>
<protein>
    <submittedName>
        <fullName evidence="3">Mannose-specific lectin 1</fullName>
    </submittedName>
</protein>
<keyword evidence="1" id="KW-1133">Transmembrane helix</keyword>
<organism evidence="3 4">
    <name type="scientific">Platanthera guangdongensis</name>
    <dbReference type="NCBI Taxonomy" id="2320717"/>
    <lineage>
        <taxon>Eukaryota</taxon>
        <taxon>Viridiplantae</taxon>
        <taxon>Streptophyta</taxon>
        <taxon>Embryophyta</taxon>
        <taxon>Tracheophyta</taxon>
        <taxon>Spermatophyta</taxon>
        <taxon>Magnoliopsida</taxon>
        <taxon>Liliopsida</taxon>
        <taxon>Asparagales</taxon>
        <taxon>Orchidaceae</taxon>
        <taxon>Orchidoideae</taxon>
        <taxon>Orchideae</taxon>
        <taxon>Orchidinae</taxon>
        <taxon>Platanthera</taxon>
    </lineage>
</organism>
<comment type="caution">
    <text evidence="3">The sequence shown here is derived from an EMBL/GenBank/DDBJ whole genome shotgun (WGS) entry which is preliminary data.</text>
</comment>
<dbReference type="PROSITE" id="PS50927">
    <property type="entry name" value="BULB_LECTIN"/>
    <property type="match status" value="1"/>
</dbReference>
<dbReference type="SUPFAM" id="SSF51110">
    <property type="entry name" value="alpha-D-mannose-specific plant lectins"/>
    <property type="match status" value="1"/>
</dbReference>
<evidence type="ECO:0000313" key="4">
    <source>
        <dbReference type="Proteomes" id="UP001412067"/>
    </source>
</evidence>
<accession>A0ABR2M1N9</accession>
<dbReference type="InterPro" id="IPR001480">
    <property type="entry name" value="Bulb-type_lectin_dom"/>
</dbReference>
<dbReference type="SMART" id="SM00108">
    <property type="entry name" value="B_lectin"/>
    <property type="match status" value="1"/>
</dbReference>
<dbReference type="InterPro" id="IPR036426">
    <property type="entry name" value="Bulb-type_lectin_dom_sf"/>
</dbReference>
<keyword evidence="1" id="KW-0812">Transmembrane</keyword>
<dbReference type="Gene3D" id="2.90.10.10">
    <property type="entry name" value="Bulb-type lectin domain"/>
    <property type="match status" value="1"/>
</dbReference>
<evidence type="ECO:0000256" key="1">
    <source>
        <dbReference type="SAM" id="Phobius"/>
    </source>
</evidence>
<proteinExistence type="predicted"/>
<evidence type="ECO:0000259" key="2">
    <source>
        <dbReference type="PROSITE" id="PS50927"/>
    </source>
</evidence>
<gene>
    <name evidence="3" type="primary">LECCVA1</name>
    <name evidence="3" type="ORF">KSP40_PGU006347</name>
</gene>
<keyword evidence="4" id="KW-1185">Reference proteome</keyword>
<dbReference type="EMBL" id="JBBWWR010000013">
    <property type="protein sequence ID" value="KAK8956416.1"/>
    <property type="molecule type" value="Genomic_DNA"/>
</dbReference>
<evidence type="ECO:0000313" key="3">
    <source>
        <dbReference type="EMBL" id="KAK8956416.1"/>
    </source>
</evidence>
<dbReference type="Proteomes" id="UP001412067">
    <property type="component" value="Unassembled WGS sequence"/>
</dbReference>
<name>A0ABR2M1N9_9ASPA</name>